<gene>
    <name evidence="15" type="primary">op4</name>
</gene>
<feature type="transmembrane region" description="Helical" evidence="13">
    <location>
        <begin position="271"/>
        <end position="292"/>
    </location>
</feature>
<evidence type="ECO:0000256" key="6">
    <source>
        <dbReference type="ARBA" id="ARBA00022989"/>
    </source>
</evidence>
<keyword evidence="5" id="KW-0681">Retinal protein</keyword>
<dbReference type="GO" id="GO:0007602">
    <property type="term" value="P:phototransduction"/>
    <property type="evidence" value="ECO:0007669"/>
    <property type="project" value="UniProtKB-KW"/>
</dbReference>
<protein>
    <submittedName>
        <fullName evidence="15">C-like opsin</fullName>
    </submittedName>
</protein>
<keyword evidence="8 12" id="KW-0297">G-protein coupled receptor</keyword>
<keyword evidence="6 13" id="KW-1133">Transmembrane helix</keyword>
<keyword evidence="11 12" id="KW-0807">Transducer</keyword>
<evidence type="ECO:0000256" key="12">
    <source>
        <dbReference type="RuleBase" id="RU000688"/>
    </source>
</evidence>
<evidence type="ECO:0000256" key="3">
    <source>
        <dbReference type="ARBA" id="ARBA00022606"/>
    </source>
</evidence>
<dbReference type="PROSITE" id="PS00238">
    <property type="entry name" value="OPSIN"/>
    <property type="match status" value="1"/>
</dbReference>
<reference evidence="15" key="1">
    <citation type="journal article" date="2015" name="Sci. Rep.">
        <title>Cubozoan genome illuminates functional diversification of opsins and photoreceptor evolution.</title>
        <authorList>
            <person name="Liegertova M."/>
            <person name="Pergner J."/>
            <person name="Kozmikova I."/>
            <person name="Fabian P."/>
            <person name="Pombinho A.R."/>
            <person name="Strnad H."/>
            <person name="Paces J."/>
            <person name="Vlcek C."/>
            <person name="Bartunek P."/>
            <person name="Kozmik Z."/>
        </authorList>
    </citation>
    <scope>NUCLEOTIDE SEQUENCE</scope>
</reference>
<dbReference type="InterPro" id="IPR027430">
    <property type="entry name" value="Retinal_BS"/>
</dbReference>
<keyword evidence="7" id="KW-0157">Chromophore</keyword>
<dbReference type="GO" id="GO:0004930">
    <property type="term" value="F:G protein-coupled receptor activity"/>
    <property type="evidence" value="ECO:0007669"/>
    <property type="project" value="UniProtKB-KW"/>
</dbReference>
<evidence type="ECO:0000256" key="4">
    <source>
        <dbReference type="ARBA" id="ARBA00022692"/>
    </source>
</evidence>
<dbReference type="GO" id="GO:0009881">
    <property type="term" value="F:photoreceptor activity"/>
    <property type="evidence" value="ECO:0007669"/>
    <property type="project" value="UniProtKB-KW"/>
</dbReference>
<dbReference type="CDD" id="cd14969">
    <property type="entry name" value="7tmA_Opsins_type2_animals"/>
    <property type="match status" value="1"/>
</dbReference>
<keyword evidence="9 13" id="KW-0472">Membrane</keyword>
<feature type="transmembrane region" description="Helical" evidence="13">
    <location>
        <begin position="61"/>
        <end position="80"/>
    </location>
</feature>
<evidence type="ECO:0000256" key="5">
    <source>
        <dbReference type="ARBA" id="ARBA00022925"/>
    </source>
</evidence>
<evidence type="ECO:0000259" key="14">
    <source>
        <dbReference type="PROSITE" id="PS50262"/>
    </source>
</evidence>
<evidence type="ECO:0000313" key="15">
    <source>
        <dbReference type="EMBL" id="AGB67501.1"/>
    </source>
</evidence>
<evidence type="ECO:0000256" key="7">
    <source>
        <dbReference type="ARBA" id="ARBA00022991"/>
    </source>
</evidence>
<dbReference type="PANTHER" id="PTHR24240">
    <property type="entry name" value="OPSIN"/>
    <property type="match status" value="1"/>
</dbReference>
<dbReference type="SUPFAM" id="SSF81321">
    <property type="entry name" value="Family A G protein-coupled receptor-like"/>
    <property type="match status" value="1"/>
</dbReference>
<evidence type="ECO:0000256" key="1">
    <source>
        <dbReference type="ARBA" id="ARBA00004141"/>
    </source>
</evidence>
<keyword evidence="4 12" id="KW-0812">Transmembrane</keyword>
<dbReference type="PRINTS" id="PR00237">
    <property type="entry name" value="GPCRRHODOPSN"/>
</dbReference>
<feature type="transmembrane region" description="Helical" evidence="13">
    <location>
        <begin position="141"/>
        <end position="160"/>
    </location>
</feature>
<feature type="transmembrane region" description="Helical" evidence="13">
    <location>
        <begin position="186"/>
        <end position="208"/>
    </location>
</feature>
<proteinExistence type="inferred from homology"/>
<dbReference type="PROSITE" id="PS00237">
    <property type="entry name" value="G_PROTEIN_RECEP_F1_1"/>
    <property type="match status" value="1"/>
</dbReference>
<dbReference type="InterPro" id="IPR050125">
    <property type="entry name" value="GPCR_opsins"/>
</dbReference>
<dbReference type="Gene3D" id="1.20.1070.10">
    <property type="entry name" value="Rhodopsin 7-helix transmembrane proteins"/>
    <property type="match status" value="1"/>
</dbReference>
<accession>A0A059NTG3</accession>
<dbReference type="InterPro" id="IPR000276">
    <property type="entry name" value="GPCR_Rhodpsn"/>
</dbReference>
<feature type="domain" description="G-protein coupled receptors family 1 profile" evidence="14">
    <location>
        <begin position="40"/>
        <end position="294"/>
    </location>
</feature>
<dbReference type="AlphaFoldDB" id="A0A059NTG3"/>
<dbReference type="Pfam" id="PF00001">
    <property type="entry name" value="7tm_1"/>
    <property type="match status" value="1"/>
</dbReference>
<dbReference type="GO" id="GO:0016020">
    <property type="term" value="C:membrane"/>
    <property type="evidence" value="ECO:0007669"/>
    <property type="project" value="UniProtKB-SubCell"/>
</dbReference>
<evidence type="ECO:0000256" key="9">
    <source>
        <dbReference type="ARBA" id="ARBA00023136"/>
    </source>
</evidence>
<dbReference type="PROSITE" id="PS50262">
    <property type="entry name" value="G_PROTEIN_RECEP_F1_2"/>
    <property type="match status" value="1"/>
</dbReference>
<dbReference type="EMBL" id="JQ968429">
    <property type="protein sequence ID" value="AGB67501.1"/>
    <property type="molecule type" value="Genomic_DNA"/>
</dbReference>
<feature type="transmembrane region" description="Helical" evidence="13">
    <location>
        <begin position="238"/>
        <end position="265"/>
    </location>
</feature>
<evidence type="ECO:0000256" key="11">
    <source>
        <dbReference type="ARBA" id="ARBA00023224"/>
    </source>
</evidence>
<evidence type="ECO:0000256" key="10">
    <source>
        <dbReference type="ARBA" id="ARBA00023170"/>
    </source>
</evidence>
<sequence length="329" mass="36786">MMSNNSSLEIKLQVGVKSSETAYNIVAGIMIFITTFGAISNGVVIYAFLKIFKGCPSTFNGLIISVTVSDILMIVISGTINIASGFNRGFVFGEAGCSFLAFWVHFFSVSSVAHLTALSIERYRIISERSVHHNFSRTRTAVVILICYLYSFAWVIPPIVGWSSYTTEGMEISCSVNWKAGDWNSMSYNITILFTVFIIPFGIILICYRKLFRLLKNARDVDVGSPDLAKRRSVEKSVASLVVIMVVAFLISWSPYVIMSIWAMLPFTEEVSPLAATLPALIAKSSTIYNPIIYGMKHRAFRQQISGAWRKRFRNRMGVQEPSPEEVEQ</sequence>
<keyword evidence="2" id="KW-0600">Photoreceptor protein</keyword>
<evidence type="ECO:0000256" key="8">
    <source>
        <dbReference type="ARBA" id="ARBA00023040"/>
    </source>
</evidence>
<comment type="similarity">
    <text evidence="12">Belongs to the G-protein coupled receptor 1 family.</text>
</comment>
<feature type="transmembrane region" description="Helical" evidence="13">
    <location>
        <begin position="100"/>
        <end position="120"/>
    </location>
</feature>
<comment type="subcellular location">
    <subcellularLocation>
        <location evidence="1">Membrane</location>
        <topology evidence="1">Multi-pass membrane protein</topology>
    </subcellularLocation>
</comment>
<feature type="transmembrane region" description="Helical" evidence="13">
    <location>
        <begin position="25"/>
        <end position="49"/>
    </location>
</feature>
<keyword evidence="10 12" id="KW-0675">Receptor</keyword>
<organism evidence="15">
    <name type="scientific">Tripedalia cystophora</name>
    <name type="common">Mangrove box jellyfish</name>
    <dbReference type="NCBI Taxonomy" id="6141"/>
    <lineage>
        <taxon>Eukaryota</taxon>
        <taxon>Metazoa</taxon>
        <taxon>Cnidaria</taxon>
        <taxon>Cubozoa</taxon>
        <taxon>Carybdeida</taxon>
        <taxon>Tripedaliidae</taxon>
        <taxon>Tripedalia</taxon>
    </lineage>
</organism>
<evidence type="ECO:0000256" key="13">
    <source>
        <dbReference type="SAM" id="Phobius"/>
    </source>
</evidence>
<evidence type="ECO:0000256" key="2">
    <source>
        <dbReference type="ARBA" id="ARBA00022543"/>
    </source>
</evidence>
<name>A0A059NTG3_TRICY</name>
<dbReference type="InterPro" id="IPR017452">
    <property type="entry name" value="GPCR_Rhodpsn_7TM"/>
</dbReference>
<keyword evidence="3" id="KW-0716">Sensory transduction</keyword>